<keyword evidence="1 2" id="KW-0963">Cytoplasm</keyword>
<dbReference type="STRING" id="1390249.BHU72_00690"/>
<dbReference type="Proteomes" id="UP000095255">
    <property type="component" value="Unassembled WGS sequence"/>
</dbReference>
<evidence type="ECO:0000256" key="1">
    <source>
        <dbReference type="ARBA" id="ARBA00022490"/>
    </source>
</evidence>
<evidence type="ECO:0000256" key="2">
    <source>
        <dbReference type="HAMAP-Rule" id="MF_00973"/>
    </source>
</evidence>
<dbReference type="PANTHER" id="PTHR30135">
    <property type="entry name" value="UNCHARACTERIZED PROTEIN YVCK-RELATED"/>
    <property type="match status" value="1"/>
</dbReference>
<comment type="similarity">
    <text evidence="2">Belongs to the gluconeogenesis factor family.</text>
</comment>
<keyword evidence="4" id="KW-1185">Reference proteome</keyword>
<dbReference type="NCBIfam" id="TIGR01826">
    <property type="entry name" value="CofD_related"/>
    <property type="match status" value="1"/>
</dbReference>
<dbReference type="EMBL" id="MJAT01000001">
    <property type="protein sequence ID" value="OEH87038.1"/>
    <property type="molecule type" value="Genomic_DNA"/>
</dbReference>
<dbReference type="GO" id="GO:0008360">
    <property type="term" value="P:regulation of cell shape"/>
    <property type="evidence" value="ECO:0007669"/>
    <property type="project" value="UniProtKB-UniRule"/>
</dbReference>
<comment type="subcellular location">
    <subcellularLocation>
        <location evidence="2">Cytoplasm</location>
    </subcellularLocation>
</comment>
<dbReference type="GO" id="GO:0043743">
    <property type="term" value="F:LPPG:FO 2-phospho-L-lactate transferase activity"/>
    <property type="evidence" value="ECO:0007669"/>
    <property type="project" value="InterPro"/>
</dbReference>
<dbReference type="AlphaFoldDB" id="A0A1E5LAE6"/>
<dbReference type="GO" id="GO:0005737">
    <property type="term" value="C:cytoplasm"/>
    <property type="evidence" value="ECO:0007669"/>
    <property type="project" value="UniProtKB-SubCell"/>
</dbReference>
<evidence type="ECO:0000313" key="4">
    <source>
        <dbReference type="Proteomes" id="UP000095255"/>
    </source>
</evidence>
<dbReference type="Gene3D" id="3.40.50.10680">
    <property type="entry name" value="CofD-like domains"/>
    <property type="match status" value="1"/>
</dbReference>
<organism evidence="3 4">
    <name type="scientific">Desulfuribacillus stibiiarsenatis</name>
    <dbReference type="NCBI Taxonomy" id="1390249"/>
    <lineage>
        <taxon>Bacteria</taxon>
        <taxon>Bacillati</taxon>
        <taxon>Bacillota</taxon>
        <taxon>Desulfuribacillia</taxon>
        <taxon>Desulfuribacillales</taxon>
        <taxon>Desulfuribacillaceae</taxon>
        <taxon>Desulfuribacillus</taxon>
    </lineage>
</organism>
<dbReference type="Pfam" id="PF01933">
    <property type="entry name" value="CofD"/>
    <property type="match status" value="1"/>
</dbReference>
<accession>A0A1E5LAE6</accession>
<gene>
    <name evidence="3" type="ORF">BHU72_00690</name>
</gene>
<proteinExistence type="inferred from homology"/>
<comment type="function">
    <text evidence="2">Required for morphogenesis under gluconeogenic growth conditions.</text>
</comment>
<comment type="caution">
    <text evidence="3">The sequence shown here is derived from an EMBL/GenBank/DDBJ whole genome shotgun (WGS) entry which is preliminary data.</text>
</comment>
<dbReference type="InterPro" id="IPR038136">
    <property type="entry name" value="CofD-like_dom_sf"/>
</dbReference>
<dbReference type="InterPro" id="IPR002882">
    <property type="entry name" value="CofD"/>
</dbReference>
<dbReference type="InterPro" id="IPR010119">
    <property type="entry name" value="Gluconeogen_factor"/>
</dbReference>
<evidence type="ECO:0000313" key="3">
    <source>
        <dbReference type="EMBL" id="OEH87038.1"/>
    </source>
</evidence>
<dbReference type="CDD" id="cd07187">
    <property type="entry name" value="YvcK_like"/>
    <property type="match status" value="1"/>
</dbReference>
<dbReference type="SUPFAM" id="SSF142338">
    <property type="entry name" value="CofD-like"/>
    <property type="match status" value="1"/>
</dbReference>
<dbReference type="HAMAP" id="MF_00973">
    <property type="entry name" value="Gluconeogen_factor"/>
    <property type="match status" value="1"/>
</dbReference>
<dbReference type="PANTHER" id="PTHR30135:SF3">
    <property type="entry name" value="GLUCONEOGENESIS FACTOR-RELATED"/>
    <property type="match status" value="1"/>
</dbReference>
<name>A0A1E5LAE6_9FIRM</name>
<reference evidence="3 4" key="1">
    <citation type="submission" date="2016-09" db="EMBL/GenBank/DDBJ databases">
        <title>Desulfuribacillus arsenicus sp. nov., an obligately anaerobic, dissimilatory arsenic- and antimonate-reducing bacterium isolated from anoxic sediments.</title>
        <authorList>
            <person name="Abin C.A."/>
            <person name="Hollibaugh J.T."/>
        </authorList>
    </citation>
    <scope>NUCLEOTIDE SEQUENCE [LARGE SCALE GENOMIC DNA]</scope>
    <source>
        <strain evidence="3 4">MLFW-2</strain>
    </source>
</reference>
<protein>
    <recommendedName>
        <fullName evidence="2">Putative gluconeogenesis factor</fullName>
    </recommendedName>
</protein>
<sequence>MRFQFLRKNNELLKVVVIGGGTGLSMLLRGLKEYKLDLSAIVTVADDGGSSGRLRDEMDMIPPGDIRNVLIALADTEPLLEKLLQHRFNRGKNLSGHSIGNLLLAALQEITGDFKSGIREMSRVLAVRGQVIPVAEELIQLVAKMKDGRIIRGESSIPKANGTIQRVFLEPKDVAPTPEALQALQKADVIIVGPGSLYTSVLPVLMVQGITEAIRNSTASKVYICNVMTQPGETDRYTAYDHVKAIYEHVGYQLFDTIICHSGKVDEEVSKQYDEQGAAPVAVHKEKLERLGLKVIAKDLVKHQTYLRHDAKKVSQLILQVISRKPIEPD</sequence>